<dbReference type="EMBL" id="LAZR01017585">
    <property type="protein sequence ID" value="KKL99799.1"/>
    <property type="molecule type" value="Genomic_DNA"/>
</dbReference>
<proteinExistence type="predicted"/>
<evidence type="ECO:0000256" key="1">
    <source>
        <dbReference type="SAM" id="Coils"/>
    </source>
</evidence>
<gene>
    <name evidence="3" type="ORF">LCGC14_1810790</name>
</gene>
<dbReference type="AlphaFoldDB" id="A0A0F9GLQ5"/>
<accession>A0A0F9GLQ5</accession>
<evidence type="ECO:0000313" key="3">
    <source>
        <dbReference type="EMBL" id="KKL99799.1"/>
    </source>
</evidence>
<comment type="caution">
    <text evidence="3">The sequence shown here is derived from an EMBL/GenBank/DDBJ whole genome shotgun (WGS) entry which is preliminary data.</text>
</comment>
<reference evidence="3" key="1">
    <citation type="journal article" date="2015" name="Nature">
        <title>Complex archaea that bridge the gap between prokaryotes and eukaryotes.</title>
        <authorList>
            <person name="Spang A."/>
            <person name="Saw J.H."/>
            <person name="Jorgensen S.L."/>
            <person name="Zaremba-Niedzwiedzka K."/>
            <person name="Martijn J."/>
            <person name="Lind A.E."/>
            <person name="van Eijk R."/>
            <person name="Schleper C."/>
            <person name="Guy L."/>
            <person name="Ettema T.J."/>
        </authorList>
    </citation>
    <scope>NUCLEOTIDE SEQUENCE</scope>
</reference>
<feature type="coiled-coil region" evidence="1">
    <location>
        <begin position="238"/>
        <end position="295"/>
    </location>
</feature>
<dbReference type="InterPro" id="IPR001107">
    <property type="entry name" value="Band_7"/>
</dbReference>
<feature type="domain" description="Band 7" evidence="2">
    <location>
        <begin position="64"/>
        <end position="266"/>
    </location>
</feature>
<evidence type="ECO:0000259" key="2">
    <source>
        <dbReference type="Pfam" id="PF01145"/>
    </source>
</evidence>
<protein>
    <recommendedName>
        <fullName evidence="2">Band 7 domain-containing protein</fullName>
    </recommendedName>
</protein>
<dbReference type="Pfam" id="PF01145">
    <property type="entry name" value="Band_7"/>
    <property type="match status" value="1"/>
</dbReference>
<sequence length="398" mass="43167">MKLTPRKLLIAVGSVTAVLALVTFSSSIFETNVAGHYQVKQAAISGDMTVRNSPGVYGQWFGAIHTYQISDMNYFSKSNLDGGSGERAAPIGVRFNDGGTADISGSIKFRLSLKESNQIQLHSDFKSFAAVQADLVRQVITESLMQTATLMKAEESYSTRRSEFTALAKDQIIYGIYETVSDIREVKDAEGNIFVERSTKVKLGEDGKPIVRNVSPFRRYDIEVIQFVIKDIDFDKTIDALIAKKKEAEQAKVVARAKAEEAKQDAITASEQGKARIAKAEADELVEKIKATTRAQKDFEVAQFNRKKAAEDAKAILLVKKAEADAARLLVSAGLTPLDRATIGKETAIGVAAELAKLKLPTTFIAGGGGSGGGLDPFTAIGLNQLLEIQDKLVRQTK</sequence>
<organism evidence="3">
    <name type="scientific">marine sediment metagenome</name>
    <dbReference type="NCBI Taxonomy" id="412755"/>
    <lineage>
        <taxon>unclassified sequences</taxon>
        <taxon>metagenomes</taxon>
        <taxon>ecological metagenomes</taxon>
    </lineage>
</organism>
<keyword evidence="1" id="KW-0175">Coiled coil</keyword>
<name>A0A0F9GLQ5_9ZZZZ</name>